<evidence type="ECO:0000313" key="2">
    <source>
        <dbReference type="EMBL" id="KAK0511090.1"/>
    </source>
</evidence>
<gene>
    <name evidence="2" type="ORF">JMJ35_006642</name>
</gene>
<keyword evidence="3" id="KW-1185">Reference proteome</keyword>
<evidence type="ECO:0008006" key="4">
    <source>
        <dbReference type="Google" id="ProtNLM"/>
    </source>
</evidence>
<protein>
    <recommendedName>
        <fullName evidence="4">Serine aminopeptidase S33 domain-containing protein</fullName>
    </recommendedName>
</protein>
<dbReference type="SUPFAM" id="SSF53474">
    <property type="entry name" value="alpha/beta-Hydrolases"/>
    <property type="match status" value="1"/>
</dbReference>
<reference evidence="2" key="1">
    <citation type="submission" date="2023-03" db="EMBL/GenBank/DDBJ databases">
        <title>Complete genome of Cladonia borealis.</title>
        <authorList>
            <person name="Park H."/>
        </authorList>
    </citation>
    <scope>NUCLEOTIDE SEQUENCE</scope>
    <source>
        <strain evidence="2">ANT050790</strain>
    </source>
</reference>
<proteinExistence type="inferred from homology"/>
<dbReference type="GO" id="GO:0004806">
    <property type="term" value="F:triacylglycerol lipase activity"/>
    <property type="evidence" value="ECO:0007669"/>
    <property type="project" value="UniProtKB-UniRule"/>
</dbReference>
<comment type="similarity">
    <text evidence="1">Belongs to the AB hydrolase superfamily. Lipase family.</text>
</comment>
<comment type="caution">
    <text evidence="2">The sequence shown here is derived from an EMBL/GenBank/DDBJ whole genome shotgun (WGS) entry which is preliminary data.</text>
</comment>
<dbReference type="EMBL" id="JAFEKC020000014">
    <property type="protein sequence ID" value="KAK0511090.1"/>
    <property type="molecule type" value="Genomic_DNA"/>
</dbReference>
<dbReference type="PIRSF" id="PIRSF029171">
    <property type="entry name" value="Esterase_LipA"/>
    <property type="match status" value="1"/>
</dbReference>
<accession>A0AA39QXN2</accession>
<dbReference type="PANTHER" id="PTHR34853:SF1">
    <property type="entry name" value="LIPASE 5"/>
    <property type="match status" value="1"/>
</dbReference>
<dbReference type="PANTHER" id="PTHR34853">
    <property type="match status" value="1"/>
</dbReference>
<dbReference type="InterPro" id="IPR029058">
    <property type="entry name" value="AB_hydrolase_fold"/>
</dbReference>
<organism evidence="2 3">
    <name type="scientific">Cladonia borealis</name>
    <dbReference type="NCBI Taxonomy" id="184061"/>
    <lineage>
        <taxon>Eukaryota</taxon>
        <taxon>Fungi</taxon>
        <taxon>Dikarya</taxon>
        <taxon>Ascomycota</taxon>
        <taxon>Pezizomycotina</taxon>
        <taxon>Lecanoromycetes</taxon>
        <taxon>OSLEUM clade</taxon>
        <taxon>Lecanoromycetidae</taxon>
        <taxon>Lecanorales</taxon>
        <taxon>Lecanorineae</taxon>
        <taxon>Cladoniaceae</taxon>
        <taxon>Cladonia</taxon>
    </lineage>
</organism>
<sequence length="418" mass="45577">MSSVNEQVLQAIQYEVSSWANGRATDHPFYQVPDGASKATPGSVLKVEMDTETSAYLLPPATALTRFMYQSENLTNKPVPASAFILWPYSPKSQADGFAVIAWAHGELESTKNKPPSNHKTLSQHFLAPFQLAAQGYVVVGPDYAGLGVHKHESGLDIVHEHMASPSHANDVIYAVQAAQKAFPMLSQDFVVLGHGRGGGAAWATAQRQVDKPIPGYLGGVAISPVTTILDQPEPLLSILGESLIPGLSATFPDFKPGDVFLEGRRLGFAHVDHLLGGAGIMKPNWSENEHVQRYHAMIANGGKKIAGPLLVVQGVTDVRFSSNATTKAVNTTAEAFPKSQLEYVLLPNVSHVPAIQASQRLWMEWIADRFARREVPHNVQRTKILQLLIPRARPSASYHRELNWHLAPATKHYHAPS</sequence>
<name>A0AA39QXN2_9LECA</name>
<dbReference type="AlphaFoldDB" id="A0AA39QXN2"/>
<dbReference type="Proteomes" id="UP001166286">
    <property type="component" value="Unassembled WGS sequence"/>
</dbReference>
<dbReference type="Gene3D" id="3.40.50.1820">
    <property type="entry name" value="alpha/beta hydrolase"/>
    <property type="match status" value="2"/>
</dbReference>
<dbReference type="InterPro" id="IPR005152">
    <property type="entry name" value="Lipase_secreted"/>
</dbReference>
<evidence type="ECO:0000256" key="1">
    <source>
        <dbReference type="PIRNR" id="PIRNR029171"/>
    </source>
</evidence>
<dbReference type="GO" id="GO:0016042">
    <property type="term" value="P:lipid catabolic process"/>
    <property type="evidence" value="ECO:0007669"/>
    <property type="project" value="UniProtKB-UniRule"/>
</dbReference>
<evidence type="ECO:0000313" key="3">
    <source>
        <dbReference type="Proteomes" id="UP001166286"/>
    </source>
</evidence>